<protein>
    <submittedName>
        <fullName evidence="2">Uncharacterized protein</fullName>
    </submittedName>
</protein>
<dbReference type="Proteomes" id="UP001066327">
    <property type="component" value="Unassembled WGS sequence"/>
</dbReference>
<dbReference type="AlphaFoldDB" id="A0AAX3YPN4"/>
<evidence type="ECO:0000313" key="4">
    <source>
        <dbReference type="Proteomes" id="UP001231166"/>
    </source>
</evidence>
<proteinExistence type="predicted"/>
<reference evidence="2" key="2">
    <citation type="submission" date="2023-07" db="EMBL/GenBank/DDBJ databases">
        <title>Genomic analysis of Rhodococcus opacus VOC-14 with glycol ethers degradation activity.</title>
        <authorList>
            <person name="Narkevich D.A."/>
            <person name="Hlushen A.M."/>
            <person name="Akhremchuk A.E."/>
            <person name="Sikolenko M.A."/>
            <person name="Valentovich L.N."/>
        </authorList>
    </citation>
    <scope>NUCLEOTIDE SEQUENCE</scope>
    <source>
        <strain evidence="2">VOC-14</strain>
    </source>
</reference>
<keyword evidence="3" id="KW-1185">Reference proteome</keyword>
<accession>A0AAX3YPN4</accession>
<reference evidence="1" key="1">
    <citation type="submission" date="2022-12" db="EMBL/GenBank/DDBJ databases">
        <authorList>
            <person name="Krivoruchko A.V."/>
            <person name="Elkin A."/>
        </authorList>
    </citation>
    <scope>NUCLEOTIDE SEQUENCE</scope>
    <source>
        <strain evidence="1">IEGM 249</strain>
    </source>
</reference>
<name>A0AAX3YPN4_RHOOP</name>
<evidence type="ECO:0000313" key="1">
    <source>
        <dbReference type="EMBL" id="MCZ4589410.1"/>
    </source>
</evidence>
<dbReference type="EMBL" id="JAPWIS010000031">
    <property type="protein sequence ID" value="MCZ4589410.1"/>
    <property type="molecule type" value="Genomic_DNA"/>
</dbReference>
<organism evidence="2 4">
    <name type="scientific">Rhodococcus opacus</name>
    <name type="common">Nocardia opaca</name>
    <dbReference type="NCBI Taxonomy" id="37919"/>
    <lineage>
        <taxon>Bacteria</taxon>
        <taxon>Bacillati</taxon>
        <taxon>Actinomycetota</taxon>
        <taxon>Actinomycetes</taxon>
        <taxon>Mycobacteriales</taxon>
        <taxon>Nocardiaceae</taxon>
        <taxon>Rhodococcus</taxon>
    </lineage>
</organism>
<gene>
    <name evidence="1" type="ORF">O4328_38230</name>
    <name evidence="2" type="ORF">Q5707_23515</name>
</gene>
<evidence type="ECO:0000313" key="2">
    <source>
        <dbReference type="EMBL" id="WLF51063.1"/>
    </source>
</evidence>
<evidence type="ECO:0000313" key="3">
    <source>
        <dbReference type="Proteomes" id="UP001066327"/>
    </source>
</evidence>
<sequence>MFGDIGTHVGRTQQADLVVVPQRSWRPDARIRFDIGPRHGSTTLYWTLVVDEPVPDGETIVRMRKRVNELINANLRFTFGQ</sequence>
<dbReference type="EMBL" id="CP130953">
    <property type="protein sequence ID" value="WLF51063.1"/>
    <property type="molecule type" value="Genomic_DNA"/>
</dbReference>
<dbReference type="RefSeq" id="WP_269592539.1">
    <property type="nucleotide sequence ID" value="NZ_CP130953.1"/>
</dbReference>
<dbReference type="Proteomes" id="UP001231166">
    <property type="component" value="Chromosome"/>
</dbReference>